<dbReference type="InParanoid" id="A0A0C3DXX0"/>
<gene>
    <name evidence="1" type="ORF">SCLCIDRAFT_919647</name>
</gene>
<keyword evidence="2" id="KW-1185">Reference proteome</keyword>
<dbReference type="HOGENOM" id="CLU_1082439_0_0_1"/>
<sequence length="257" mass="29580">MKVWILDVRLLNTLPARAHIDPASSTAALRPLSPKIEDCRRDKRRRLIDHGREERMRAVLERDGKTTQATSLIYGATAMKRRTRRRGNPVLHSSTRRFIAHSAQLEMRIMANHGADKRFAFLRGRWSPTWNAAKDAARQQYRKKLRSRKRTCKREGHLSRDWLDMGIAMKAGTSLQSRTREMNGPFRHHRFEGLRAAMLRKRGNRLGEKEPGNGLPDAVQSSARVKEKGDHVQVFFICYFVDTLHPGVIYTFSIGSV</sequence>
<dbReference type="AlphaFoldDB" id="A0A0C3DXX0"/>
<dbReference type="Proteomes" id="UP000053989">
    <property type="component" value="Unassembled WGS sequence"/>
</dbReference>
<organism evidence="1 2">
    <name type="scientific">Scleroderma citrinum Foug A</name>
    <dbReference type="NCBI Taxonomy" id="1036808"/>
    <lineage>
        <taxon>Eukaryota</taxon>
        <taxon>Fungi</taxon>
        <taxon>Dikarya</taxon>
        <taxon>Basidiomycota</taxon>
        <taxon>Agaricomycotina</taxon>
        <taxon>Agaricomycetes</taxon>
        <taxon>Agaricomycetidae</taxon>
        <taxon>Boletales</taxon>
        <taxon>Sclerodermatineae</taxon>
        <taxon>Sclerodermataceae</taxon>
        <taxon>Scleroderma</taxon>
    </lineage>
</organism>
<dbReference type="EMBL" id="KN822056">
    <property type="protein sequence ID" value="KIM61014.1"/>
    <property type="molecule type" value="Genomic_DNA"/>
</dbReference>
<evidence type="ECO:0000313" key="2">
    <source>
        <dbReference type="Proteomes" id="UP000053989"/>
    </source>
</evidence>
<reference evidence="1 2" key="1">
    <citation type="submission" date="2014-04" db="EMBL/GenBank/DDBJ databases">
        <authorList>
            <consortium name="DOE Joint Genome Institute"/>
            <person name="Kuo A."/>
            <person name="Kohler A."/>
            <person name="Nagy L.G."/>
            <person name="Floudas D."/>
            <person name="Copeland A."/>
            <person name="Barry K.W."/>
            <person name="Cichocki N."/>
            <person name="Veneault-Fourrey C."/>
            <person name="LaButti K."/>
            <person name="Lindquist E.A."/>
            <person name="Lipzen A."/>
            <person name="Lundell T."/>
            <person name="Morin E."/>
            <person name="Murat C."/>
            <person name="Sun H."/>
            <person name="Tunlid A."/>
            <person name="Henrissat B."/>
            <person name="Grigoriev I.V."/>
            <person name="Hibbett D.S."/>
            <person name="Martin F."/>
            <person name="Nordberg H.P."/>
            <person name="Cantor M.N."/>
            <person name="Hua S.X."/>
        </authorList>
    </citation>
    <scope>NUCLEOTIDE SEQUENCE [LARGE SCALE GENOMIC DNA]</scope>
    <source>
        <strain evidence="1 2">Foug A</strain>
    </source>
</reference>
<dbReference type="STRING" id="1036808.A0A0C3DXX0"/>
<dbReference type="OrthoDB" id="2552978at2759"/>
<name>A0A0C3DXX0_9AGAM</name>
<protein>
    <submittedName>
        <fullName evidence="1">Uncharacterized protein</fullName>
    </submittedName>
</protein>
<evidence type="ECO:0000313" key="1">
    <source>
        <dbReference type="EMBL" id="KIM61014.1"/>
    </source>
</evidence>
<accession>A0A0C3DXX0</accession>
<proteinExistence type="predicted"/>
<reference evidence="2" key="2">
    <citation type="submission" date="2015-01" db="EMBL/GenBank/DDBJ databases">
        <title>Evolutionary Origins and Diversification of the Mycorrhizal Mutualists.</title>
        <authorList>
            <consortium name="DOE Joint Genome Institute"/>
            <consortium name="Mycorrhizal Genomics Consortium"/>
            <person name="Kohler A."/>
            <person name="Kuo A."/>
            <person name="Nagy L.G."/>
            <person name="Floudas D."/>
            <person name="Copeland A."/>
            <person name="Barry K.W."/>
            <person name="Cichocki N."/>
            <person name="Veneault-Fourrey C."/>
            <person name="LaButti K."/>
            <person name="Lindquist E.A."/>
            <person name="Lipzen A."/>
            <person name="Lundell T."/>
            <person name="Morin E."/>
            <person name="Murat C."/>
            <person name="Riley R."/>
            <person name="Ohm R."/>
            <person name="Sun H."/>
            <person name="Tunlid A."/>
            <person name="Henrissat B."/>
            <person name="Grigoriev I.V."/>
            <person name="Hibbett D.S."/>
            <person name="Martin F."/>
        </authorList>
    </citation>
    <scope>NUCLEOTIDE SEQUENCE [LARGE SCALE GENOMIC DNA]</scope>
    <source>
        <strain evidence="2">Foug A</strain>
    </source>
</reference>